<organism evidence="1 2">
    <name type="scientific">Desulfosoma caldarium</name>
    <dbReference type="NCBI Taxonomy" id="610254"/>
    <lineage>
        <taxon>Bacteria</taxon>
        <taxon>Pseudomonadati</taxon>
        <taxon>Thermodesulfobacteriota</taxon>
        <taxon>Syntrophobacteria</taxon>
        <taxon>Syntrophobacterales</taxon>
        <taxon>Syntrophobacteraceae</taxon>
        <taxon>Desulfosoma</taxon>
    </lineage>
</organism>
<dbReference type="Proteomes" id="UP000276223">
    <property type="component" value="Unassembled WGS sequence"/>
</dbReference>
<dbReference type="EMBL" id="RJVA01000016">
    <property type="protein sequence ID" value="ROQ89883.1"/>
    <property type="molecule type" value="Genomic_DNA"/>
</dbReference>
<sequence>MSEYNRDQWASFTAIREAMETLSRDQLALLATAVRPYLAFRQKLAAFHEKFFAPHCMPLCFTTHQSACCGFESIFTFFADQVITYLVSKTDERERLFQALLRPLRSDRCVYLGPQGCVWTLPPISCAMFYCEKVKERVFAEHPEAHHTWQALRNEEKAFTYPDRPVLFDVIENLFLDVGVDSPHMYFHRSPGLLRIKRKAGLQASAVDQKGSA</sequence>
<name>A0A3N1UID1_9BACT</name>
<comment type="caution">
    <text evidence="1">The sequence shown here is derived from an EMBL/GenBank/DDBJ whole genome shotgun (WGS) entry which is preliminary data.</text>
</comment>
<protein>
    <submittedName>
        <fullName evidence="1">Uncharacterized protein</fullName>
    </submittedName>
</protein>
<reference evidence="1 2" key="1">
    <citation type="submission" date="2018-11" db="EMBL/GenBank/DDBJ databases">
        <title>Genomic Encyclopedia of Type Strains, Phase IV (KMG-IV): sequencing the most valuable type-strain genomes for metagenomic binning, comparative biology and taxonomic classification.</title>
        <authorList>
            <person name="Goeker M."/>
        </authorList>
    </citation>
    <scope>NUCLEOTIDE SEQUENCE [LARGE SCALE GENOMIC DNA]</scope>
    <source>
        <strain evidence="1 2">DSM 22027</strain>
    </source>
</reference>
<proteinExistence type="predicted"/>
<dbReference type="OrthoDB" id="5417890at2"/>
<dbReference type="AlphaFoldDB" id="A0A3N1UID1"/>
<evidence type="ECO:0000313" key="1">
    <source>
        <dbReference type="EMBL" id="ROQ89883.1"/>
    </source>
</evidence>
<evidence type="ECO:0000313" key="2">
    <source>
        <dbReference type="Proteomes" id="UP000276223"/>
    </source>
</evidence>
<keyword evidence="2" id="KW-1185">Reference proteome</keyword>
<dbReference type="RefSeq" id="WP_148045789.1">
    <property type="nucleotide sequence ID" value="NZ_RJVA01000016.1"/>
</dbReference>
<accession>A0A3N1UID1</accession>
<gene>
    <name evidence="1" type="ORF">EDC27_3000</name>
</gene>